<comment type="subcellular location">
    <subcellularLocation>
        <location evidence="1">Golgi apparatus membrane</location>
        <topology evidence="1">Multi-pass membrane protein</topology>
    </subcellularLocation>
</comment>
<dbReference type="GO" id="GO:0005802">
    <property type="term" value="C:trans-Golgi network"/>
    <property type="evidence" value="ECO:0007669"/>
    <property type="project" value="TreeGrafter"/>
</dbReference>
<sequence length="193" mass="21962">MDARKRQVYKQVDSLAPKRLLSQILLLQLVYYFIGGVLISFYYIVSGNPFSIYVIFSWEPVRMDTTIGWTLALLWLLDTFFSVLAMTIIVGRSKLALDFTLTLHGINIIVSWLVSGQFPSSILWWGLQGLSILLMVSLGTWTSQWRELRTTFFDLESPSSNSSRPTNNDYELVDNPSTSNHNNPAQASNETQN</sequence>
<dbReference type="VEuPathDB" id="FungiDB:TRICI_004048"/>
<dbReference type="Proteomes" id="UP000761534">
    <property type="component" value="Unassembled WGS sequence"/>
</dbReference>
<accession>A0A642V241</accession>
<evidence type="ECO:0000256" key="9">
    <source>
        <dbReference type="SAM" id="MobiDB-lite"/>
    </source>
</evidence>
<protein>
    <recommendedName>
        <fullName evidence="13">Protein SYS1</fullName>
    </recommendedName>
</protein>
<proteinExistence type="inferred from homology"/>
<keyword evidence="6 10" id="KW-1133">Transmembrane helix</keyword>
<dbReference type="PANTHER" id="PTHR12952">
    <property type="entry name" value="SYS1"/>
    <property type="match status" value="1"/>
</dbReference>
<dbReference type="OrthoDB" id="542931at2759"/>
<feature type="region of interest" description="Disordered" evidence="9">
    <location>
        <begin position="156"/>
        <end position="193"/>
    </location>
</feature>
<evidence type="ECO:0000313" key="12">
    <source>
        <dbReference type="Proteomes" id="UP000761534"/>
    </source>
</evidence>
<gene>
    <name evidence="11" type="ORF">TRICI_004048</name>
</gene>
<comment type="caution">
    <text evidence="11">The sequence shown here is derived from an EMBL/GenBank/DDBJ whole genome shotgun (WGS) entry which is preliminary data.</text>
</comment>
<reference evidence="11" key="1">
    <citation type="journal article" date="2019" name="G3 (Bethesda)">
        <title>Genome Assemblies of Two Rare Opportunistic Yeast Pathogens: Diutina rugosa (syn. Candida rugosa) and Trichomonascus ciferrii (syn. Candida ciferrii).</title>
        <authorList>
            <person name="Mixao V."/>
            <person name="Saus E."/>
            <person name="Hansen A.P."/>
            <person name="Lass-Florl C."/>
            <person name="Gabaldon T."/>
        </authorList>
    </citation>
    <scope>NUCLEOTIDE SEQUENCE</scope>
    <source>
        <strain evidence="11">CBS 4856</strain>
    </source>
</reference>
<dbReference type="GO" id="GO:0005829">
    <property type="term" value="C:cytosol"/>
    <property type="evidence" value="ECO:0007669"/>
    <property type="project" value="GOC"/>
</dbReference>
<dbReference type="AlphaFoldDB" id="A0A642V241"/>
<dbReference type="Pfam" id="PF09801">
    <property type="entry name" value="SYS1"/>
    <property type="match status" value="1"/>
</dbReference>
<evidence type="ECO:0000313" key="11">
    <source>
        <dbReference type="EMBL" id="KAA8910860.1"/>
    </source>
</evidence>
<evidence type="ECO:0000256" key="1">
    <source>
        <dbReference type="ARBA" id="ARBA00004653"/>
    </source>
</evidence>
<evidence type="ECO:0000256" key="2">
    <source>
        <dbReference type="ARBA" id="ARBA00008160"/>
    </source>
</evidence>
<dbReference type="GO" id="GO:0000139">
    <property type="term" value="C:Golgi membrane"/>
    <property type="evidence" value="ECO:0007669"/>
    <property type="project" value="UniProtKB-SubCell"/>
</dbReference>
<dbReference type="InterPro" id="IPR019185">
    <property type="entry name" value="Integral_membrane_SYS1-rel"/>
</dbReference>
<evidence type="ECO:0000256" key="6">
    <source>
        <dbReference type="ARBA" id="ARBA00022989"/>
    </source>
</evidence>
<dbReference type="PANTHER" id="PTHR12952:SF0">
    <property type="entry name" value="PROTEIN SYS1 HOMOLOG"/>
    <property type="match status" value="1"/>
</dbReference>
<dbReference type="GO" id="GO:0006895">
    <property type="term" value="P:Golgi to endosome transport"/>
    <property type="evidence" value="ECO:0007669"/>
    <property type="project" value="TreeGrafter"/>
</dbReference>
<evidence type="ECO:0008006" key="13">
    <source>
        <dbReference type="Google" id="ProtNLM"/>
    </source>
</evidence>
<feature type="transmembrane region" description="Helical" evidence="10">
    <location>
        <begin position="95"/>
        <end position="116"/>
    </location>
</feature>
<dbReference type="GO" id="GO:0043001">
    <property type="term" value="P:Golgi to plasma membrane protein transport"/>
    <property type="evidence" value="ECO:0007669"/>
    <property type="project" value="TreeGrafter"/>
</dbReference>
<evidence type="ECO:0000256" key="4">
    <source>
        <dbReference type="ARBA" id="ARBA00022692"/>
    </source>
</evidence>
<keyword evidence="8 10" id="KW-0472">Membrane</keyword>
<evidence type="ECO:0000256" key="3">
    <source>
        <dbReference type="ARBA" id="ARBA00022448"/>
    </source>
</evidence>
<comment type="similarity">
    <text evidence="2">Belongs to the SYS1 family.</text>
</comment>
<name>A0A642V241_9ASCO</name>
<keyword evidence="4 10" id="KW-0812">Transmembrane</keyword>
<feature type="transmembrane region" description="Helical" evidence="10">
    <location>
        <begin position="122"/>
        <end position="141"/>
    </location>
</feature>
<keyword evidence="12" id="KW-1185">Reference proteome</keyword>
<evidence type="ECO:0000256" key="7">
    <source>
        <dbReference type="ARBA" id="ARBA00023034"/>
    </source>
</evidence>
<evidence type="ECO:0000256" key="8">
    <source>
        <dbReference type="ARBA" id="ARBA00023136"/>
    </source>
</evidence>
<keyword evidence="3" id="KW-0813">Transport</keyword>
<feature type="compositionally biased region" description="Low complexity" evidence="9">
    <location>
        <begin position="157"/>
        <end position="168"/>
    </location>
</feature>
<organism evidence="11 12">
    <name type="scientific">Trichomonascus ciferrii</name>
    <dbReference type="NCBI Taxonomy" id="44093"/>
    <lineage>
        <taxon>Eukaryota</taxon>
        <taxon>Fungi</taxon>
        <taxon>Dikarya</taxon>
        <taxon>Ascomycota</taxon>
        <taxon>Saccharomycotina</taxon>
        <taxon>Dipodascomycetes</taxon>
        <taxon>Dipodascales</taxon>
        <taxon>Trichomonascaceae</taxon>
        <taxon>Trichomonascus</taxon>
        <taxon>Trichomonascus ciferrii complex</taxon>
    </lineage>
</organism>
<keyword evidence="7" id="KW-0333">Golgi apparatus</keyword>
<feature type="transmembrane region" description="Helical" evidence="10">
    <location>
        <begin position="20"/>
        <end position="45"/>
    </location>
</feature>
<dbReference type="GO" id="GO:0034067">
    <property type="term" value="P:protein localization to Golgi apparatus"/>
    <property type="evidence" value="ECO:0007669"/>
    <property type="project" value="TreeGrafter"/>
</dbReference>
<feature type="compositionally biased region" description="Polar residues" evidence="9">
    <location>
        <begin position="175"/>
        <end position="193"/>
    </location>
</feature>
<feature type="transmembrane region" description="Helical" evidence="10">
    <location>
        <begin position="65"/>
        <end position="88"/>
    </location>
</feature>
<dbReference type="EMBL" id="SWFS01000300">
    <property type="protein sequence ID" value="KAA8910860.1"/>
    <property type="molecule type" value="Genomic_DNA"/>
</dbReference>
<evidence type="ECO:0000256" key="5">
    <source>
        <dbReference type="ARBA" id="ARBA00022927"/>
    </source>
</evidence>
<evidence type="ECO:0000256" key="10">
    <source>
        <dbReference type="SAM" id="Phobius"/>
    </source>
</evidence>
<keyword evidence="5" id="KW-0653">Protein transport</keyword>